<evidence type="ECO:0000313" key="3">
    <source>
        <dbReference type="EMBL" id="EUD66903.1"/>
    </source>
</evidence>
<keyword evidence="2" id="KW-0472">Membrane</keyword>
<proteinExistence type="predicted"/>
<feature type="compositionally biased region" description="Basic and acidic residues" evidence="1">
    <location>
        <begin position="452"/>
        <end position="467"/>
    </location>
</feature>
<evidence type="ECO:0000256" key="1">
    <source>
        <dbReference type="SAM" id="MobiDB-lite"/>
    </source>
</evidence>
<sequence length="2286" mass="264811">MDRRKNGILARWAGLRISCLLFLLFNILFPCEEGRVRGRGLEEQSGIGTNVCSNIIPFYLNSHNFFNPLREINVSNNFSLRWNINYVYFEYFNEDFFVNFNLHSLLVKNVRFYEYRDRSVLLLAKDASHNEVKFLIRVEQDRSIHPGEMRTFYFVIHPGTAPNFSGCINVMLELNIGLVRKYEGGLPSYGAAVNHLNGGGSRSEMRRTDEVGSLHADRTMVEEKKSKLPAHHKNYIIVKDNYYYASSEDYYVRFKRDKEGERQEEPFADLLSKRQMIVYTVLLFTQFSEHGSISFYSQLTEDITKEKNFHMNVKKLPFGKSYLYNMTVDNILRLAHLDKEFTKGCVKSVRTKNGLLLHALLENNSVYKFEVKYIWGTDSASGLGMNPHGAHFSLEFSIVRNAAEYTMVDFIREHFTRECMHNTFFPSAIIQTGKTHGEETPFQEYSLKRCKREQQQEQKKDTEHTEQDCTSVDPSDEFIIYGRMIELNDNFIFNFDPMKLFQKHKKVSLTISEESLFNLIVTSKADNINISLVRNDSSHAEKICNTYYLDNLNHYTIFNYMSKQMDHFPHAHVNRAFDGEYKDDEEVRRKKFSLHNVTYINCTLPKGEYYLRISVDGYNMICDSNEVNLIVHPLSMYEERHKCDSSMNAVTDLFYYHLRSGSKKHQEEFSNLISAPQGESLTPAERPNSAAGQVKWPNSIEGDAKTYQNIYENRWILNNPIFQDFDFVILYEKHITERVDEFLVTINNSVFVDLFFVIVELAKEQNSYYYLYRNSRNVSKYKIKHGDRPFTIYLIASTMHYPGKQLCGFFFVDIDLVTKAKLTIERKESDHVEPTSSAHNMISRINYIPELIIGYDSYSFSNFCFIPKYKKHSLIIYVKEDSIIKINCFSANYVYIYLYNQNREKLYDGYNQLYIESFTKGEYEIVLQFNARNDQKENAFFYLQIYVFHLSLLERCAGGGAAGGALRVGSLKGTSTGIDTGTSASIRTGTAIATEMEGAATPSVSQSTEASPVKGTQNVQGVYDLSAYVDASRPDLTTDANQTQVKEKNTFWFQAPNAYYLFRSDFLLLHPNKRIVKELSLPHVASMDPSVTFLLKVELIFAKNYLPYKLSIQDTSSSKQQYHDSYTYKNKILMTLPVVNTPPPVGNNPASDTPQRGKLFKLYVDLYEEVNENLRDNFCTYAYLHIIYTSEMEAFRQSGEQGLSYATVNLPLLLNNLLFKGSPGAARGAVAVSEADEATSHTRHRSAVISLRNSDLPIANQSVQYTFELLNNNVLLFLARDNVFFDMYMYRENRDIKLNVYKFSNTEKLLSGEGITYDEVMKKGSPLGEEIFSFKKRQIYLSMYLTRGLYIFEYEHGSGPFFANLSVVWQYREHMPSGSSLPGEGVSVPKQEVRVPKKEVGVAKQEVGLILPTGITPIGRDDSLLRDEISFLFGKELKCNEETKVYHAGNRLHNLTYFWREIVKNENFQIIYDTATSVEVKKGEHRNFLIYKRFYICLSEEVGKVPPQEGRNSNDTQKSRETIDKNYTLFNLSIEESVQVYVEIKPHYHFFAYPFNLNIVSKRSFFDISSGHKTFITIDLYKGEYEIHLAFPDLAREQVKDIIFDLVILIVSSRSGESTIEKGNEVTYVSNSPGRTPQNDVCRMYPYKPLLNKVNLVNIPENDASVRRNIISPKYKNKYFHLFGKFFLKSYKEEVFFTIPDGCYVLKIFCFSIDESTDEGVTAEEGKKNQIVDMKSIPLGNFSDPQMNFVNSFLNVRNVFNIRVVLDHSGEATHGRDGKKDPPQDSSLSVSPMFSNEDEQFLLNLYRVEKSFKLVIKTNSYFCNYFQLVLSLYPVDFYKPVHSYAYDEAESMEKFMKNIFDTLSAKAKLYEDIKFEQKKIPSHQYMKIETDIVNLRSAHKEESFSFPVVVHKGSYFKANMGYDFSLVNFQMKLSKNSANISSSSMMEVRLKENTLNTFENISLYLEEGIYTLEIRSYDITADVSNINKDFSFSFYFELEIFEFSDDKNRDAILLDVFPHNSVPVDRSYPFGVDIIFWGRVHTKDIHLEDDQKTQIKPTSIASIKYANIEVQKFVLSPEVMNKVEKNFIFKFAPHCNIYVNREKEEMLRFTLSTDDKGASIEEGPYGGKGAAITTSEPNERNGQVRPESVNNSFLLEYAQKEVPHDTERTSYLQGSSPKESVYDIDRVIQNFRLNEKKRTDEEDSLVNYPPKGETSACIPLTILTIEIYCFEKSYFLIFIFFLYVWFMLFAFLFLLLKLYKNWKYYRNYDVITESEEVVNLFHDDHI</sequence>
<reference evidence="3 4" key="1">
    <citation type="submission" date="2013-02" db="EMBL/GenBank/DDBJ databases">
        <title>The Genome Sequence of Plasmodium inui San Antonio 1.</title>
        <authorList>
            <consortium name="The Broad Institute Genome Sequencing Platform"/>
            <consortium name="The Broad Institute Genome Sequencing Center for Infectious Disease"/>
            <person name="Neafsey D."/>
            <person name="Cheeseman I."/>
            <person name="Volkman S."/>
            <person name="Adams J."/>
            <person name="Walker B."/>
            <person name="Young S.K."/>
            <person name="Zeng Q."/>
            <person name="Gargeya S."/>
            <person name="Fitzgerald M."/>
            <person name="Haas B."/>
            <person name="Abouelleil A."/>
            <person name="Alvarado L."/>
            <person name="Arachchi H.M."/>
            <person name="Berlin A.M."/>
            <person name="Chapman S.B."/>
            <person name="Dewar J."/>
            <person name="Goldberg J."/>
            <person name="Griggs A."/>
            <person name="Gujja S."/>
            <person name="Hansen M."/>
            <person name="Howarth C."/>
            <person name="Imamovic A."/>
            <person name="Larimer J."/>
            <person name="McCowan C."/>
            <person name="Murphy C."/>
            <person name="Neiman D."/>
            <person name="Pearson M."/>
            <person name="Priest M."/>
            <person name="Roberts A."/>
            <person name="Saif S."/>
            <person name="Shea T."/>
            <person name="Sisk P."/>
            <person name="Sykes S."/>
            <person name="Wortman J."/>
            <person name="Nusbaum C."/>
            <person name="Birren B."/>
        </authorList>
    </citation>
    <scope>NUCLEOTIDE SEQUENCE [LARGE SCALE GENOMIC DNA]</scope>
    <source>
        <strain evidence="3 4">San Antonio 1</strain>
    </source>
</reference>
<feature type="transmembrane region" description="Helical" evidence="2">
    <location>
        <begin position="12"/>
        <end position="29"/>
    </location>
</feature>
<feature type="region of interest" description="Disordered" evidence="1">
    <location>
        <begin position="2118"/>
        <end position="2146"/>
    </location>
</feature>
<name>W7A6P5_9APIC</name>
<accession>W7A6P5</accession>
<dbReference type="EMBL" id="KI965468">
    <property type="protein sequence ID" value="EUD66903.1"/>
    <property type="molecule type" value="Genomic_DNA"/>
</dbReference>
<organism evidence="3 4">
    <name type="scientific">Plasmodium inui San Antonio 1</name>
    <dbReference type="NCBI Taxonomy" id="1237626"/>
    <lineage>
        <taxon>Eukaryota</taxon>
        <taxon>Sar</taxon>
        <taxon>Alveolata</taxon>
        <taxon>Apicomplexa</taxon>
        <taxon>Aconoidasida</taxon>
        <taxon>Haemosporida</taxon>
        <taxon>Plasmodiidae</taxon>
        <taxon>Plasmodium</taxon>
        <taxon>Plasmodium (Plasmodium)</taxon>
    </lineage>
</organism>
<dbReference type="OrthoDB" id="376142at2759"/>
<evidence type="ECO:0000313" key="4">
    <source>
        <dbReference type="Proteomes" id="UP000030640"/>
    </source>
</evidence>
<keyword evidence="2" id="KW-0812">Transmembrane</keyword>
<feature type="region of interest" description="Disordered" evidence="1">
    <location>
        <begin position="450"/>
        <end position="470"/>
    </location>
</feature>
<dbReference type="GeneID" id="20037761"/>
<feature type="transmembrane region" description="Helical" evidence="2">
    <location>
        <begin position="2234"/>
        <end position="2256"/>
    </location>
</feature>
<protein>
    <submittedName>
        <fullName evidence="3">Uncharacterized protein</fullName>
    </submittedName>
</protein>
<dbReference type="RefSeq" id="XP_008816308.1">
    <property type="nucleotide sequence ID" value="XM_008818086.1"/>
</dbReference>
<keyword evidence="2" id="KW-1133">Transmembrane helix</keyword>
<dbReference type="Proteomes" id="UP000030640">
    <property type="component" value="Unassembled WGS sequence"/>
</dbReference>
<gene>
    <name evidence="3" type="ORF">C922_02487</name>
</gene>
<keyword evidence="4" id="KW-1185">Reference proteome</keyword>
<dbReference type="VEuPathDB" id="PlasmoDB:C922_02487"/>
<evidence type="ECO:0000256" key="2">
    <source>
        <dbReference type="SAM" id="Phobius"/>
    </source>
</evidence>